<evidence type="ECO:0000256" key="7">
    <source>
        <dbReference type="ARBA" id="ARBA00022840"/>
    </source>
</evidence>
<dbReference type="InterPro" id="IPR023033">
    <property type="entry name" value="Ala_tRNA_ligase_euk/bac"/>
</dbReference>
<dbReference type="InterPro" id="IPR045864">
    <property type="entry name" value="aa-tRNA-synth_II/BPL/LPL"/>
</dbReference>
<dbReference type="InterPro" id="IPR018162">
    <property type="entry name" value="Ala-tRNA-ligase_IIc_anticod-bd"/>
</dbReference>
<feature type="binding site" evidence="12">
    <location>
        <position position="605"/>
    </location>
    <ligand>
        <name>Zn(2+)</name>
        <dbReference type="ChEBI" id="CHEBI:29105"/>
    </ligand>
</feature>
<evidence type="ECO:0000313" key="15">
    <source>
        <dbReference type="Proteomes" id="UP000001357"/>
    </source>
</evidence>
<dbReference type="EMBL" id="CH991544">
    <property type="protein sequence ID" value="EDQ92223.1"/>
    <property type="molecule type" value="Genomic_DNA"/>
</dbReference>
<keyword evidence="7 12" id="KW-0067">ATP-binding</keyword>
<evidence type="ECO:0000256" key="12">
    <source>
        <dbReference type="HAMAP-Rule" id="MF_03133"/>
    </source>
</evidence>
<comment type="domain">
    <text evidence="12">Consists of three domains; the N-terminal catalytic domain, the editing domain and the C-terminal C-Ala domain. The editing domain removes incorrectly charged amino acids, while the C-Ala domain, along with tRNA(Ala), serves as a bridge to cooperatively bring together the editing and aminoacylation centers thus stimulating deacylation of misacylated tRNAs.</text>
</comment>
<evidence type="ECO:0000256" key="5">
    <source>
        <dbReference type="ARBA" id="ARBA00022741"/>
    </source>
</evidence>
<organism evidence="14 15">
    <name type="scientific">Monosiga brevicollis</name>
    <name type="common">Choanoflagellate</name>
    <dbReference type="NCBI Taxonomy" id="81824"/>
    <lineage>
        <taxon>Eukaryota</taxon>
        <taxon>Choanoflagellata</taxon>
        <taxon>Craspedida</taxon>
        <taxon>Salpingoecidae</taxon>
        <taxon>Monosiga</taxon>
    </lineage>
</organism>
<dbReference type="NCBIfam" id="TIGR00344">
    <property type="entry name" value="alaS"/>
    <property type="match status" value="1"/>
</dbReference>
<dbReference type="SUPFAM" id="SSF55186">
    <property type="entry name" value="ThrRS/AlaRS common domain"/>
    <property type="match status" value="1"/>
</dbReference>
<feature type="binding site" evidence="12">
    <location>
        <position position="609"/>
    </location>
    <ligand>
        <name>Zn(2+)</name>
        <dbReference type="ChEBI" id="CHEBI:29105"/>
    </ligand>
</feature>
<dbReference type="GO" id="GO:0070143">
    <property type="term" value="P:mitochondrial alanyl-tRNA aminoacylation"/>
    <property type="evidence" value="ECO:0007669"/>
    <property type="project" value="UniProtKB-UniRule"/>
</dbReference>
<dbReference type="GO" id="GO:0006419">
    <property type="term" value="P:alanyl-tRNA aminoacylation"/>
    <property type="evidence" value="ECO:0000318"/>
    <property type="project" value="GO_Central"/>
</dbReference>
<dbReference type="KEGG" id="mbr:MONBRDRAFT_14194"/>
<evidence type="ECO:0000256" key="8">
    <source>
        <dbReference type="ARBA" id="ARBA00022884"/>
    </source>
</evidence>
<comment type="subcellular location">
    <subcellularLocation>
        <location evidence="12">Mitochondrion</location>
    </subcellularLocation>
    <subcellularLocation>
        <location evidence="12">Cytoplasm</location>
    </subcellularLocation>
</comment>
<feature type="binding site" evidence="12">
    <location>
        <position position="727"/>
    </location>
    <ligand>
        <name>Zn(2+)</name>
        <dbReference type="ChEBI" id="CHEBI:29105"/>
    </ligand>
</feature>
<evidence type="ECO:0000256" key="2">
    <source>
        <dbReference type="ARBA" id="ARBA00022555"/>
    </source>
</evidence>
<keyword evidence="8 12" id="KW-0694">RNA-binding</keyword>
<dbReference type="InterPro" id="IPR050058">
    <property type="entry name" value="Ala-tRNA_ligase"/>
</dbReference>
<feature type="binding site" evidence="12">
    <location>
        <position position="723"/>
    </location>
    <ligand>
        <name>Zn(2+)</name>
        <dbReference type="ChEBI" id="CHEBI:29105"/>
    </ligand>
</feature>
<dbReference type="CDD" id="cd00673">
    <property type="entry name" value="AlaRS_core"/>
    <property type="match status" value="1"/>
</dbReference>
<dbReference type="InterPro" id="IPR002318">
    <property type="entry name" value="Ala-tRNA-lgiase_IIc"/>
</dbReference>
<keyword evidence="3 12" id="KW-0436">Ligase</keyword>
<evidence type="ECO:0000259" key="13">
    <source>
        <dbReference type="PROSITE" id="PS50860"/>
    </source>
</evidence>
<keyword evidence="6 12" id="KW-0862">Zinc</keyword>
<dbReference type="Pfam" id="PF02272">
    <property type="entry name" value="DHHA1"/>
    <property type="match status" value="1"/>
</dbReference>
<dbReference type="InterPro" id="IPR003156">
    <property type="entry name" value="DHHA1_dom"/>
</dbReference>
<dbReference type="PROSITE" id="PS50860">
    <property type="entry name" value="AA_TRNA_LIGASE_II_ALA"/>
    <property type="match status" value="1"/>
</dbReference>
<dbReference type="FunCoup" id="A9URD2">
    <property type="interactions" value="1388"/>
</dbReference>
<comment type="subunit">
    <text evidence="12">Monomer.</text>
</comment>
<evidence type="ECO:0000256" key="4">
    <source>
        <dbReference type="ARBA" id="ARBA00022723"/>
    </source>
</evidence>
<feature type="domain" description="Alanyl-transfer RNA synthetases family profile" evidence="13">
    <location>
        <begin position="7"/>
        <end position="766"/>
    </location>
</feature>
<dbReference type="InParanoid" id="A9URD2"/>
<dbReference type="GO" id="GO:0004813">
    <property type="term" value="F:alanine-tRNA ligase activity"/>
    <property type="evidence" value="ECO:0000318"/>
    <property type="project" value="GO_Central"/>
</dbReference>
<keyword evidence="4 12" id="KW-0479">Metal-binding</keyword>
<dbReference type="PANTHER" id="PTHR11777">
    <property type="entry name" value="ALANYL-TRNA SYNTHETASE"/>
    <property type="match status" value="1"/>
</dbReference>
<keyword evidence="9 12" id="KW-0648">Protein biosynthesis</keyword>
<proteinExistence type="inferred from homology"/>
<dbReference type="HAMAP" id="MF_00036_B">
    <property type="entry name" value="Ala_tRNA_synth_B"/>
    <property type="match status" value="1"/>
</dbReference>
<comment type="function">
    <text evidence="12">Catalyzes the attachment of alanine to tRNA(Ala) in a two-step reaction: alanine is first activated by ATP to form Ala-AMP and then transferred to the acceptor end of tRNA(Ala). Also edits incorrectly charged tRNA(Ala) via its editing domain.</text>
</comment>
<evidence type="ECO:0000256" key="1">
    <source>
        <dbReference type="ARBA" id="ARBA00008429"/>
    </source>
</evidence>
<dbReference type="FunFam" id="3.30.930.10:FF:000011">
    <property type="entry name" value="Alanine--tRNA ligase, cytoplasmic"/>
    <property type="match status" value="1"/>
</dbReference>
<dbReference type="OMA" id="NKKDNFW"/>
<dbReference type="GO" id="GO:0005739">
    <property type="term" value="C:mitochondrion"/>
    <property type="evidence" value="ECO:0007669"/>
    <property type="project" value="UniProtKB-SubCell"/>
</dbReference>
<dbReference type="GO" id="GO:0002161">
    <property type="term" value="F:aminoacyl-tRNA deacylase activity"/>
    <property type="evidence" value="ECO:0000318"/>
    <property type="project" value="GO_Central"/>
</dbReference>
<dbReference type="Pfam" id="PF01411">
    <property type="entry name" value="tRNA-synt_2c"/>
    <property type="match status" value="1"/>
</dbReference>
<keyword evidence="15" id="KW-1185">Reference proteome</keyword>
<accession>A9URD2</accession>
<keyword evidence="5 12" id="KW-0547">Nucleotide-binding</keyword>
<evidence type="ECO:0000256" key="9">
    <source>
        <dbReference type="ARBA" id="ARBA00022917"/>
    </source>
</evidence>
<evidence type="ECO:0000313" key="14">
    <source>
        <dbReference type="EMBL" id="EDQ92223.1"/>
    </source>
</evidence>
<sequence>MAQEQDWNAAKVRQTYIDFFVEKKEHVFWPSSSSVPHDDPTLLFCNAGMNQFKKVFQGTVDPNSDMAKVSRTVNSQKCIRAGGKHNDLDDVGKDTYHHTFFEMLGNWSFGDYFKAEAIQWSFELLTEVYGLSADRLYATYFEGDTEQNIPEDVEAKELWLKLLPADHVLPGNKKDNFWEMGATGPCGPCSELHYDRIGGRNAASLVNQDDPDVLEIWNLVFMQFNREPDASLRLLPARHIDTGMGLERLVSVLQDKRSNYDTDVFQPYFDVIQQVCGCRPYAGKVGKEDDGIDTAYRVLADHIRTLTISISDGGEPDNTGRGYVLRLIIRRAVRFAEDYLKAPEYFFSSLVPTVVEQLGDAFPEIKRDPEHVIEVLKAEEKQFRRTLNRGRRLFQRAADKATDGVIDGHVAWQLWGTYGFPVDLTKVMAEERGLTVDEKTFEAAREEAVKVSQMGKKMAIEGIDLDVHDLDKLKADGIAATDDSFKYDYGLVGDNSYEFKDLEAKVVALRTESGFVDSLDGSDDSVNVGVVLDRTNFYAEQGGQTYDTGFFRDANGELDFTVMDVQKKGPYCLHIGVLSNGTLKVGDTLTLSFDVERRRPCMSNHTATHVLNFALRKVLGEADQKGSLVEPERLRFDFTAKKGMTIEQIQQTEKLVNEVVNAKKPVDAMDAPLASAREINGLRAMFGETYPDPVRVVSVGAIVKDVLDDPVSEVALANSIEFCGGTHVKNSGDIVQFAILNEEAISKGIRRIVAVTGSEARKAQTEANRLDAEVRDDLTMKEVVALDTEVSQAAIPATRKDAIRSRLKALHKKHSDVLKERRKAMAGNAEKRAKELLEEEAKPVVVEVLEVGANGKAIGEALKVLKVGRPDTAFMFFGVEEGGVAFNCMVPEALVAKGLKAGDWVSEVNKVLGGRGGGRDLVAQGSADQDGKVSATFCPYRQWPNLLCVLTLTLACPLFVARSRLPLQRPRRMLLNSRSKFSACSTAQLARAASQRLSAS</sequence>
<dbReference type="SUPFAM" id="SSF50447">
    <property type="entry name" value="Translation proteins"/>
    <property type="match status" value="1"/>
</dbReference>
<dbReference type="Pfam" id="PF07973">
    <property type="entry name" value="tRNA_SAD"/>
    <property type="match status" value="1"/>
</dbReference>
<dbReference type="GO" id="GO:0005524">
    <property type="term" value="F:ATP binding"/>
    <property type="evidence" value="ECO:0007669"/>
    <property type="project" value="UniProtKB-UniRule"/>
</dbReference>
<dbReference type="eggNOG" id="KOG0188">
    <property type="taxonomic scope" value="Eukaryota"/>
</dbReference>
<reference evidence="14 15" key="1">
    <citation type="journal article" date="2008" name="Nature">
        <title>The genome of the choanoflagellate Monosiga brevicollis and the origin of metazoans.</title>
        <authorList>
            <consortium name="JGI Sequencing"/>
            <person name="King N."/>
            <person name="Westbrook M.J."/>
            <person name="Young S.L."/>
            <person name="Kuo A."/>
            <person name="Abedin M."/>
            <person name="Chapman J."/>
            <person name="Fairclough S."/>
            <person name="Hellsten U."/>
            <person name="Isogai Y."/>
            <person name="Letunic I."/>
            <person name="Marr M."/>
            <person name="Pincus D."/>
            <person name="Putnam N."/>
            <person name="Rokas A."/>
            <person name="Wright K.J."/>
            <person name="Zuzow R."/>
            <person name="Dirks W."/>
            <person name="Good M."/>
            <person name="Goodstein D."/>
            <person name="Lemons D."/>
            <person name="Li W."/>
            <person name="Lyons J.B."/>
            <person name="Morris A."/>
            <person name="Nichols S."/>
            <person name="Richter D.J."/>
            <person name="Salamov A."/>
            <person name="Bork P."/>
            <person name="Lim W.A."/>
            <person name="Manning G."/>
            <person name="Miller W.T."/>
            <person name="McGinnis W."/>
            <person name="Shapiro H."/>
            <person name="Tjian R."/>
            <person name="Grigoriev I.V."/>
            <person name="Rokhsar D."/>
        </authorList>
    </citation>
    <scope>NUCLEOTIDE SEQUENCE [LARGE SCALE GENOMIC DNA]</scope>
    <source>
        <strain evidence="15">MX1 / ATCC 50154</strain>
    </source>
</reference>
<dbReference type="Gene3D" id="3.30.980.10">
    <property type="entry name" value="Threonyl-trna Synthetase, Chain A, domain 2"/>
    <property type="match status" value="1"/>
</dbReference>
<dbReference type="InterPro" id="IPR018164">
    <property type="entry name" value="Ala-tRNA-synth_IIc_N"/>
</dbReference>
<keyword evidence="10 12" id="KW-0030">Aminoacyl-tRNA synthetase</keyword>
<dbReference type="InterPro" id="IPR018163">
    <property type="entry name" value="Thr/Ala-tRNA-synth_IIc_edit"/>
</dbReference>
<evidence type="ECO:0000256" key="6">
    <source>
        <dbReference type="ARBA" id="ARBA00022833"/>
    </source>
</evidence>
<dbReference type="Gene3D" id="2.40.30.130">
    <property type="match status" value="1"/>
</dbReference>
<comment type="similarity">
    <text evidence="1">Belongs to the class-II aminoacyl-tRNA synthetase family. Alax-L subfamily.</text>
</comment>
<dbReference type="GeneID" id="5888429"/>
<comment type="catalytic activity">
    <reaction evidence="11 12">
        <text>tRNA(Ala) + L-alanine + ATP = L-alanyl-tRNA(Ala) + AMP + diphosphate</text>
        <dbReference type="Rhea" id="RHEA:12540"/>
        <dbReference type="Rhea" id="RHEA-COMP:9657"/>
        <dbReference type="Rhea" id="RHEA-COMP:9923"/>
        <dbReference type="ChEBI" id="CHEBI:30616"/>
        <dbReference type="ChEBI" id="CHEBI:33019"/>
        <dbReference type="ChEBI" id="CHEBI:57972"/>
        <dbReference type="ChEBI" id="CHEBI:78442"/>
        <dbReference type="ChEBI" id="CHEBI:78497"/>
        <dbReference type="ChEBI" id="CHEBI:456215"/>
        <dbReference type="EC" id="6.1.1.7"/>
    </reaction>
</comment>
<dbReference type="STRING" id="81824.A9URD2"/>
<dbReference type="EC" id="6.1.1.7" evidence="12"/>
<name>A9URD2_MONBE</name>
<evidence type="ECO:0000256" key="11">
    <source>
        <dbReference type="ARBA" id="ARBA00048300"/>
    </source>
</evidence>
<dbReference type="SUPFAM" id="SSF55681">
    <property type="entry name" value="Class II aaRS and biotin synthetases"/>
    <property type="match status" value="1"/>
</dbReference>
<dbReference type="SUPFAM" id="SSF101353">
    <property type="entry name" value="Putative anticodon-binding domain of alanyl-tRNA synthetase (AlaRS)"/>
    <property type="match status" value="1"/>
</dbReference>
<dbReference type="Gene3D" id="3.30.930.10">
    <property type="entry name" value="Bira Bifunctional Protein, Domain 2"/>
    <property type="match status" value="1"/>
</dbReference>
<dbReference type="Gene3D" id="3.10.310.40">
    <property type="match status" value="1"/>
</dbReference>
<dbReference type="AlphaFoldDB" id="A9URD2"/>
<dbReference type="GO" id="GO:0008270">
    <property type="term" value="F:zinc ion binding"/>
    <property type="evidence" value="ECO:0007669"/>
    <property type="project" value="UniProtKB-UniRule"/>
</dbReference>
<protein>
    <recommendedName>
        <fullName evidence="12">Alanine--tRNA ligase</fullName>
        <ecNumber evidence="12">6.1.1.7</ecNumber>
    </recommendedName>
    <alternativeName>
        <fullName evidence="12">Alanyl-tRNA synthetase</fullName>
        <shortName evidence="12">AlaRS</shortName>
    </alternativeName>
</protein>
<dbReference type="InterPro" id="IPR009000">
    <property type="entry name" value="Transl_B-barrel_sf"/>
</dbReference>
<keyword evidence="12" id="KW-0496">Mitochondrion</keyword>
<keyword evidence="2 12" id="KW-0820">tRNA-binding</keyword>
<evidence type="ECO:0000256" key="3">
    <source>
        <dbReference type="ARBA" id="ARBA00022598"/>
    </source>
</evidence>
<dbReference type="GO" id="GO:0000049">
    <property type="term" value="F:tRNA binding"/>
    <property type="evidence" value="ECO:0007669"/>
    <property type="project" value="UniProtKB-KW"/>
</dbReference>
<dbReference type="InterPro" id="IPR018165">
    <property type="entry name" value="Ala-tRNA-synth_IIc_core"/>
</dbReference>
<gene>
    <name evidence="14" type="ORF">MONBRDRAFT_14194</name>
</gene>
<dbReference type="FunFam" id="3.10.310.40:FF:000001">
    <property type="entry name" value="Alanine--tRNA ligase"/>
    <property type="match status" value="1"/>
</dbReference>
<dbReference type="FunFam" id="3.30.980.10:FF:000004">
    <property type="entry name" value="Alanine--tRNA ligase, cytoplasmic"/>
    <property type="match status" value="1"/>
</dbReference>
<dbReference type="PRINTS" id="PR00980">
    <property type="entry name" value="TRNASYNTHALA"/>
</dbReference>
<dbReference type="SMART" id="SM00863">
    <property type="entry name" value="tRNA_SAD"/>
    <property type="match status" value="1"/>
</dbReference>
<comment type="cofactor">
    <cofactor evidence="12">
        <name>Zn(2+)</name>
        <dbReference type="ChEBI" id="CHEBI:29105"/>
    </cofactor>
    <text evidence="12">Binds 1 zinc ion per subunit.</text>
</comment>
<dbReference type="InterPro" id="IPR012947">
    <property type="entry name" value="tRNA_SAD"/>
</dbReference>
<dbReference type="PANTHER" id="PTHR11777:SF9">
    <property type="entry name" value="ALANINE--TRNA LIGASE, CYTOPLASMIC"/>
    <property type="match status" value="1"/>
</dbReference>
<evidence type="ECO:0000256" key="10">
    <source>
        <dbReference type="ARBA" id="ARBA00023146"/>
    </source>
</evidence>
<keyword evidence="12" id="KW-0963">Cytoplasm</keyword>
<dbReference type="RefSeq" id="XP_001743509.1">
    <property type="nucleotide sequence ID" value="XM_001743457.1"/>
</dbReference>
<dbReference type="Proteomes" id="UP000001357">
    <property type="component" value="Unassembled WGS sequence"/>
</dbReference>